<organism evidence="1 2">
    <name type="scientific">Streptomyces echinatus</name>
    <dbReference type="NCBI Taxonomy" id="67293"/>
    <lineage>
        <taxon>Bacteria</taxon>
        <taxon>Bacillati</taxon>
        <taxon>Actinomycetota</taxon>
        <taxon>Actinomycetes</taxon>
        <taxon>Kitasatosporales</taxon>
        <taxon>Streptomycetaceae</taxon>
        <taxon>Streptomyces</taxon>
    </lineage>
</organism>
<dbReference type="AlphaFoldDB" id="A0A7W9Q3U5"/>
<keyword evidence="2" id="KW-1185">Reference proteome</keyword>
<protein>
    <submittedName>
        <fullName evidence="1">Uncharacterized protein</fullName>
    </submittedName>
</protein>
<sequence length="203" mass="22276">MAVLPSLATVADLAALLGRTFTTEQEQQAQALLDQASSVVRAYVRQDITRATTTDTFTMRRADPVLHRCSGMVTLPQRPVVDITEVKIGDVVSADWWQDGSDLLVRGWTWGLPPAAHRPPQVTVTYTHGWDPVPGEIQAIVMQAANRVIVNPSGIRSETVGGESVTYLIPAVGEYLGVLLSKTEQRVLDRYRRTAGSVQLRSR</sequence>
<dbReference type="Proteomes" id="UP000585836">
    <property type="component" value="Unassembled WGS sequence"/>
</dbReference>
<dbReference type="RefSeq" id="WP_184974475.1">
    <property type="nucleotide sequence ID" value="NZ_BAAAWF010000065.1"/>
</dbReference>
<gene>
    <name evidence="1" type="ORF">FHS34_007817</name>
</gene>
<proteinExistence type="predicted"/>
<reference evidence="1 2" key="1">
    <citation type="submission" date="2020-08" db="EMBL/GenBank/DDBJ databases">
        <title>Genomic Encyclopedia of Type Strains, Phase III (KMG-III): the genomes of soil and plant-associated and newly described type strains.</title>
        <authorList>
            <person name="Whitman W."/>
        </authorList>
    </citation>
    <scope>NUCLEOTIDE SEQUENCE [LARGE SCALE GENOMIC DNA]</scope>
    <source>
        <strain evidence="1 2">CECT 3313</strain>
    </source>
</reference>
<evidence type="ECO:0000313" key="2">
    <source>
        <dbReference type="Proteomes" id="UP000585836"/>
    </source>
</evidence>
<name>A0A7W9Q3U5_9ACTN</name>
<comment type="caution">
    <text evidence="1">The sequence shown here is derived from an EMBL/GenBank/DDBJ whole genome shotgun (WGS) entry which is preliminary data.</text>
</comment>
<evidence type="ECO:0000313" key="1">
    <source>
        <dbReference type="EMBL" id="MBB5932307.1"/>
    </source>
</evidence>
<dbReference type="EMBL" id="JACHJK010000024">
    <property type="protein sequence ID" value="MBB5932307.1"/>
    <property type="molecule type" value="Genomic_DNA"/>
</dbReference>
<accession>A0A7W9Q3U5</accession>